<dbReference type="Gene3D" id="3.30.450.90">
    <property type="match status" value="1"/>
</dbReference>
<dbReference type="InterPro" id="IPR001482">
    <property type="entry name" value="T2SS/T4SS_dom"/>
</dbReference>
<proteinExistence type="inferred from homology"/>
<dbReference type="Gene3D" id="3.40.50.300">
    <property type="entry name" value="P-loop containing nucleotide triphosphate hydrolases"/>
    <property type="match status" value="1"/>
</dbReference>
<dbReference type="Pfam" id="PF00437">
    <property type="entry name" value="T2SSE"/>
    <property type="match status" value="1"/>
</dbReference>
<evidence type="ECO:0000313" key="3">
    <source>
        <dbReference type="EMBL" id="STY94750.1"/>
    </source>
</evidence>
<dbReference type="SUPFAM" id="SSF52540">
    <property type="entry name" value="P-loop containing nucleoside triphosphate hydrolases"/>
    <property type="match status" value="1"/>
</dbReference>
<reference evidence="3 4" key="1">
    <citation type="submission" date="2018-06" db="EMBL/GenBank/DDBJ databases">
        <authorList>
            <consortium name="Pathogen Informatics"/>
            <person name="Doyle S."/>
        </authorList>
    </citation>
    <scope>NUCLEOTIDE SEQUENCE [LARGE SCALE GENOMIC DNA]</scope>
    <source>
        <strain evidence="3 4">NCTC11091</strain>
    </source>
</reference>
<dbReference type="InterPro" id="IPR050921">
    <property type="entry name" value="T4SS_GSP_E_ATPase"/>
</dbReference>
<name>A0A378Q1S7_9GAMM</name>
<accession>A0A378Q1S7</accession>
<dbReference type="SMART" id="SM00382">
    <property type="entry name" value="AAA"/>
    <property type="match status" value="1"/>
</dbReference>
<dbReference type="PANTHER" id="PTHR30486:SF12">
    <property type="entry name" value="TYPE IV PILUS ATPASE PILU"/>
    <property type="match status" value="1"/>
</dbReference>
<dbReference type="FunFam" id="3.40.50.300:FF:001116">
    <property type="entry name" value="Type IV pili twitching motility protein PilT"/>
    <property type="match status" value="1"/>
</dbReference>
<evidence type="ECO:0000313" key="4">
    <source>
        <dbReference type="Proteomes" id="UP000255193"/>
    </source>
</evidence>
<dbReference type="PANTHER" id="PTHR30486">
    <property type="entry name" value="TWITCHING MOTILITY PROTEIN PILT"/>
    <property type="match status" value="1"/>
</dbReference>
<organism evidence="3 4">
    <name type="scientific">Faucicola atlantae</name>
    <dbReference type="NCBI Taxonomy" id="34059"/>
    <lineage>
        <taxon>Bacteria</taxon>
        <taxon>Pseudomonadati</taxon>
        <taxon>Pseudomonadota</taxon>
        <taxon>Gammaproteobacteria</taxon>
        <taxon>Moraxellales</taxon>
        <taxon>Moraxellaceae</taxon>
        <taxon>Faucicola</taxon>
    </lineage>
</organism>
<comment type="similarity">
    <text evidence="1">Belongs to the GSP E family.</text>
</comment>
<dbReference type="InterPro" id="IPR027417">
    <property type="entry name" value="P-loop_NTPase"/>
</dbReference>
<dbReference type="AlphaFoldDB" id="A0A378Q1S7"/>
<feature type="domain" description="AAA+ ATPase" evidence="2">
    <location>
        <begin position="123"/>
        <end position="254"/>
    </location>
</feature>
<dbReference type="GO" id="GO:0016887">
    <property type="term" value="F:ATP hydrolysis activity"/>
    <property type="evidence" value="ECO:0007669"/>
    <property type="project" value="InterPro"/>
</dbReference>
<dbReference type="Proteomes" id="UP000255193">
    <property type="component" value="Unassembled WGS sequence"/>
</dbReference>
<gene>
    <name evidence="3" type="primary">pilT_1</name>
    <name evidence="3" type="ORF">NCTC11091_00520</name>
</gene>
<dbReference type="CDD" id="cd01131">
    <property type="entry name" value="PilT"/>
    <property type="match status" value="1"/>
</dbReference>
<dbReference type="NCBIfam" id="TIGR01420">
    <property type="entry name" value="pilT_fam"/>
    <property type="match status" value="1"/>
</dbReference>
<dbReference type="RefSeq" id="WP_067058573.1">
    <property type="nucleotide sequence ID" value="NZ_CP171125.1"/>
</dbReference>
<dbReference type="EMBL" id="UGQA01000001">
    <property type="protein sequence ID" value="STY94750.1"/>
    <property type="molecule type" value="Genomic_DNA"/>
</dbReference>
<sequence length="383" mass="43099">MDFDKLLQLMVQKNGSDLFITADVPPSMKINGQIVPVTKTPLTAEQTMQLVTSIMTPAQVEEFKQTNECQFAISDRAQTARFRVSAFVQRDMAGMVLRKIETKIPTVEQLNLPPILNEIAMKKRGIVLLVGATGTGKSTTLAAMMGYRNENSRGHIITIEDPIEYVHEHKGCIITQREVGIDTKSFEAGLKNTLRQAPDVILIGEIRSREVMDYAVQYAETGHLVFATLHANNANQAIDRIIHFFESEQHEQILMDLSLNLRAIIAQQLIPTPDGKGRRAAIEILLNTQLVGDYIRKGEIHEIKPVMKRSREVGMQTFDQALFDLYEKGEISYQDALRSADSPNDLRLMIKLHSKIPQPIDEADSDFSLQADEEEVAPTRFRL</sequence>
<protein>
    <submittedName>
        <fullName evidence="3">Twitching mobility protein</fullName>
    </submittedName>
</protein>
<dbReference type="InterPro" id="IPR006321">
    <property type="entry name" value="PilT/PilU"/>
</dbReference>
<dbReference type="GO" id="GO:0005524">
    <property type="term" value="F:ATP binding"/>
    <property type="evidence" value="ECO:0007669"/>
    <property type="project" value="InterPro"/>
</dbReference>
<evidence type="ECO:0000256" key="1">
    <source>
        <dbReference type="ARBA" id="ARBA00006611"/>
    </source>
</evidence>
<dbReference type="InterPro" id="IPR003593">
    <property type="entry name" value="AAA+_ATPase"/>
</dbReference>
<evidence type="ECO:0000259" key="2">
    <source>
        <dbReference type="SMART" id="SM00382"/>
    </source>
</evidence>